<protein>
    <submittedName>
        <fullName evidence="1">Uncharacterized protein</fullName>
    </submittedName>
</protein>
<dbReference type="EMBL" id="MN740329">
    <property type="protein sequence ID" value="QHU00829.1"/>
    <property type="molecule type" value="Genomic_DNA"/>
</dbReference>
<dbReference type="AlphaFoldDB" id="A0A6C0J582"/>
<sequence>MNKEYDIDFSGHIVSINDYTKQQIELLMKHIFYMTDITGSVPTYDISLKKIPYKYIDPMKYINNNEIYNLVDLAKDVNSKLISIENAISKINGESYSNAKIIVHEPANLIELNRTADNINIIKTELIGKYMDISKDKLIKYYLLKHNDTHISLWSHIKLEQETIDAIDNIEKYIKCINESPISTDKPDSIDQRKTRAEMIADYIKSIDDKSIDDKSVDDKSIDDKSIDDKSIDDKSIDDKSIDDKSIDDKSKYDDMDLEYLEEDYLSEIQDTFNEIIKHVRKYLGNNSLQIENNTITIPNGNIYSALRYTIDMLLNIPFTTDNKFHKDYTYYIK</sequence>
<name>A0A6C0J582_9ZZZZ</name>
<evidence type="ECO:0000313" key="1">
    <source>
        <dbReference type="EMBL" id="QHU00829.1"/>
    </source>
</evidence>
<reference evidence="1" key="1">
    <citation type="journal article" date="2020" name="Nature">
        <title>Giant virus diversity and host interactions through global metagenomics.</title>
        <authorList>
            <person name="Schulz F."/>
            <person name="Roux S."/>
            <person name="Paez-Espino D."/>
            <person name="Jungbluth S."/>
            <person name="Walsh D.A."/>
            <person name="Denef V.J."/>
            <person name="McMahon K.D."/>
            <person name="Konstantinidis K.T."/>
            <person name="Eloe-Fadrosh E.A."/>
            <person name="Kyrpides N.C."/>
            <person name="Woyke T."/>
        </authorList>
    </citation>
    <scope>NUCLEOTIDE SEQUENCE</scope>
    <source>
        <strain evidence="1">GVMAG-M-3300025860-20</strain>
    </source>
</reference>
<organism evidence="1">
    <name type="scientific">viral metagenome</name>
    <dbReference type="NCBI Taxonomy" id="1070528"/>
    <lineage>
        <taxon>unclassified sequences</taxon>
        <taxon>metagenomes</taxon>
        <taxon>organismal metagenomes</taxon>
    </lineage>
</organism>
<proteinExistence type="predicted"/>
<accession>A0A6C0J582</accession>